<reference evidence="3" key="2">
    <citation type="submission" date="2014-03" db="EMBL/GenBank/DDBJ databases">
        <authorList>
            <person name="Urmite Genomes"/>
        </authorList>
    </citation>
    <scope>NUCLEOTIDE SEQUENCE</scope>
    <source>
        <strain evidence="3">DSM 44829</strain>
    </source>
</reference>
<keyword evidence="4" id="KW-1185">Reference proteome</keyword>
<proteinExistence type="predicted"/>
<dbReference type="Proteomes" id="UP000028870">
    <property type="component" value="Unassembled WGS sequence"/>
</dbReference>
<name>W9B361_MYCCO</name>
<feature type="region of interest" description="Disordered" evidence="1">
    <location>
        <begin position="25"/>
        <end position="72"/>
    </location>
</feature>
<evidence type="ECO:0000313" key="4">
    <source>
        <dbReference type="Proteomes" id="UP000028870"/>
    </source>
</evidence>
<evidence type="ECO:0000313" key="3">
    <source>
        <dbReference type="EMBL" id="CDO09547.1"/>
    </source>
</evidence>
<reference evidence="3" key="1">
    <citation type="submission" date="2014-03" db="EMBL/GenBank/DDBJ databases">
        <title>Draft Genome Sequence of Mycobacterium cosmeticum DSM 44829.</title>
        <authorList>
            <person name="Croce O."/>
            <person name="Robert C."/>
            <person name="Raoult D."/>
            <person name="Drancourt M."/>
        </authorList>
    </citation>
    <scope>NUCLEOTIDE SEQUENCE [LARGE SCALE GENOMIC DNA]</scope>
    <source>
        <strain evidence="3">DSM 44829</strain>
    </source>
</reference>
<comment type="caution">
    <text evidence="3">The sequence shown here is derived from an EMBL/GenBank/DDBJ whole genome shotgun (WGS) entry which is preliminary data.</text>
</comment>
<sequence length="72" mass="7115">MPSFRSITIAIGAAALTAGISAGCGGQDKPTVSTPVETKPSSSVMTETPSTVAPGSTFTETPTERTDTGAPS</sequence>
<protein>
    <submittedName>
        <fullName evidence="3">Uncharacterized protein</fullName>
    </submittedName>
</protein>
<feature type="chain" id="PRO_5039074215" evidence="2">
    <location>
        <begin position="23"/>
        <end position="72"/>
    </location>
</feature>
<dbReference type="RefSeq" id="WP_036401359.1">
    <property type="nucleotide sequence ID" value="NZ_CCBB010000003.1"/>
</dbReference>
<feature type="compositionally biased region" description="Basic and acidic residues" evidence="1">
    <location>
        <begin position="62"/>
        <end position="72"/>
    </location>
</feature>
<evidence type="ECO:0000256" key="1">
    <source>
        <dbReference type="SAM" id="MobiDB-lite"/>
    </source>
</evidence>
<organism evidence="3 4">
    <name type="scientific">Mycolicibacterium cosmeticum</name>
    <dbReference type="NCBI Taxonomy" id="258533"/>
    <lineage>
        <taxon>Bacteria</taxon>
        <taxon>Bacillati</taxon>
        <taxon>Actinomycetota</taxon>
        <taxon>Actinomycetes</taxon>
        <taxon>Mycobacteriales</taxon>
        <taxon>Mycobacteriaceae</taxon>
        <taxon>Mycolicibacterium</taxon>
    </lineage>
</organism>
<dbReference type="PROSITE" id="PS51257">
    <property type="entry name" value="PROKAR_LIPOPROTEIN"/>
    <property type="match status" value="1"/>
</dbReference>
<accession>W9B361</accession>
<dbReference type="STRING" id="258533.BN977_04370"/>
<dbReference type="EMBL" id="CCBB010000003">
    <property type="protein sequence ID" value="CDO09547.1"/>
    <property type="molecule type" value="Genomic_DNA"/>
</dbReference>
<feature type="signal peptide" evidence="2">
    <location>
        <begin position="1"/>
        <end position="22"/>
    </location>
</feature>
<keyword evidence="2" id="KW-0732">Signal</keyword>
<dbReference type="AlphaFoldDB" id="W9B361"/>
<feature type="compositionally biased region" description="Polar residues" evidence="1">
    <location>
        <begin position="30"/>
        <end position="56"/>
    </location>
</feature>
<evidence type="ECO:0000256" key="2">
    <source>
        <dbReference type="SAM" id="SignalP"/>
    </source>
</evidence>
<gene>
    <name evidence="3" type="ORF">BN977_04370</name>
</gene>
<dbReference type="OrthoDB" id="9953675at2"/>